<dbReference type="AlphaFoldDB" id="A0A8E1S030"/>
<feature type="domain" description="T6SS Phospholipase effector Tle1-like catalytic" evidence="1">
    <location>
        <begin position="16"/>
        <end position="152"/>
    </location>
</feature>
<name>A0A8E1S030_9GAMM</name>
<evidence type="ECO:0000313" key="3">
    <source>
        <dbReference type="Proteomes" id="UP000071979"/>
    </source>
</evidence>
<dbReference type="PANTHER" id="PTHR33840:SF1">
    <property type="entry name" value="TLE1 PHOSPHOLIPASE DOMAIN-CONTAINING PROTEIN"/>
    <property type="match status" value="1"/>
</dbReference>
<accession>A0A8E1S030</accession>
<dbReference type="Pfam" id="PF09994">
    <property type="entry name" value="T6SS_Tle1-like_cat"/>
    <property type="match status" value="1"/>
</dbReference>
<sequence length="455" mass="51474">MTPSLNDAFEKCVVRIGIFFDGTGKNGTAFDGSHEEMFKVSNIYRLFTYYGNPESEGGERITGKVYIEGIGTLNNEPDSIYSLVTGDEDYWGCKGYGPDSKLQLCQKRVASALGDILSQNNAACQEINIEFDIFGFSRGAVLARHLTNLIYESDVSVIDSIRNVLNKNGYALSGTPVVNFLGLFDTVGAFMDSKAFYNDSHDTGYTRSLKVNVPAGAALHAFQFNAWHEFRYNFPLHSLGGHYPELTIAGAHSDVGGGYPLLEEERKVVSNRYIAPFDWAYGWVEKELFATLGTHKWRALTGRITYRGNKWFHYTATNEREVFGHLQFIAFIAMVKVAEKCGCIFSQDYKKFERIIPDDLVAYCERVLSAALDALEGKSTSLDEQNIDDIMRKYVHLSSTWASVADMFGDMKKNAQMMRCRESNKDESKKEINLSVMNDFWPYRPHEGWQRKIFD</sequence>
<dbReference type="RefSeq" id="WP_058776309.1">
    <property type="nucleotide sequence ID" value="NZ_LDSD01000011.1"/>
</dbReference>
<evidence type="ECO:0000259" key="1">
    <source>
        <dbReference type="Pfam" id="PF09994"/>
    </source>
</evidence>
<reference evidence="2 3" key="1">
    <citation type="journal article" date="2016" name="Front. Microbiol.">
        <title>Genomic Resource of Rice Seed Associated Bacteria.</title>
        <authorList>
            <person name="Midha S."/>
            <person name="Bansal K."/>
            <person name="Sharma S."/>
            <person name="Kumar N."/>
            <person name="Patil P.P."/>
            <person name="Chaudhry V."/>
            <person name="Patil P.B."/>
        </authorList>
    </citation>
    <scope>NUCLEOTIDE SEQUENCE [LARGE SCALE GENOMIC DNA]</scope>
    <source>
        <strain evidence="2 3">SA3</strain>
    </source>
</reference>
<protein>
    <recommendedName>
        <fullName evidence="1">T6SS Phospholipase effector Tle1-like catalytic domain-containing protein</fullName>
    </recommendedName>
</protein>
<organism evidence="2 3">
    <name type="scientific">Pantoea dispersa</name>
    <dbReference type="NCBI Taxonomy" id="59814"/>
    <lineage>
        <taxon>Bacteria</taxon>
        <taxon>Pseudomonadati</taxon>
        <taxon>Pseudomonadota</taxon>
        <taxon>Gammaproteobacteria</taxon>
        <taxon>Enterobacterales</taxon>
        <taxon>Erwiniaceae</taxon>
        <taxon>Pantoea</taxon>
    </lineage>
</organism>
<evidence type="ECO:0000313" key="2">
    <source>
        <dbReference type="EMBL" id="KTS68492.1"/>
    </source>
</evidence>
<comment type="caution">
    <text evidence="2">The sequence shown here is derived from an EMBL/GenBank/DDBJ whole genome shotgun (WGS) entry which is preliminary data.</text>
</comment>
<dbReference type="InterPro" id="IPR018712">
    <property type="entry name" value="Tle1-like_cat"/>
</dbReference>
<proteinExistence type="predicted"/>
<gene>
    <name evidence="2" type="ORF">SA3R_07265</name>
</gene>
<dbReference type="EMBL" id="LDSE01000011">
    <property type="protein sequence ID" value="KTS68492.1"/>
    <property type="molecule type" value="Genomic_DNA"/>
</dbReference>
<dbReference type="PANTHER" id="PTHR33840">
    <property type="match status" value="1"/>
</dbReference>
<dbReference type="Proteomes" id="UP000071979">
    <property type="component" value="Unassembled WGS sequence"/>
</dbReference>